<evidence type="ECO:0000313" key="2">
    <source>
        <dbReference type="EMBL" id="BAV64411.1"/>
    </source>
</evidence>
<dbReference type="PROSITE" id="PS51184">
    <property type="entry name" value="JMJC"/>
    <property type="match status" value="1"/>
</dbReference>
<dbReference type="Gene3D" id="2.60.120.650">
    <property type="entry name" value="Cupin"/>
    <property type="match status" value="1"/>
</dbReference>
<dbReference type="Pfam" id="PF13621">
    <property type="entry name" value="Cupin_8"/>
    <property type="match status" value="1"/>
</dbReference>
<keyword evidence="3" id="KW-1185">Reference proteome</keyword>
<feature type="domain" description="JmjC" evidence="1">
    <location>
        <begin position="87"/>
        <end position="248"/>
    </location>
</feature>
<accession>A0A1E1F1S0</accession>
<reference evidence="2 3" key="1">
    <citation type="submission" date="2016-10" db="EMBL/GenBank/DDBJ databases">
        <title>Complete Genome Sequence of the Nonylphenol-Degrading Bacterium Sphingobium cloacae JCM 10874T.</title>
        <authorList>
            <person name="Ootsuka M."/>
            <person name="Nishizawa T."/>
            <person name="Ohta H."/>
        </authorList>
    </citation>
    <scope>NUCLEOTIDE SEQUENCE [LARGE SCALE GENOMIC DNA]</scope>
    <source>
        <strain evidence="2 3">JCM 10874</strain>
    </source>
</reference>
<evidence type="ECO:0000313" key="3">
    <source>
        <dbReference type="Proteomes" id="UP000218272"/>
    </source>
</evidence>
<organism evidence="2 3">
    <name type="scientific">Sphingobium cloacae</name>
    <dbReference type="NCBI Taxonomy" id="120107"/>
    <lineage>
        <taxon>Bacteria</taxon>
        <taxon>Pseudomonadati</taxon>
        <taxon>Pseudomonadota</taxon>
        <taxon>Alphaproteobacteria</taxon>
        <taxon>Sphingomonadales</taxon>
        <taxon>Sphingomonadaceae</taxon>
        <taxon>Sphingobium</taxon>
    </lineage>
</organism>
<dbReference type="AlphaFoldDB" id="A0A1E1F1S0"/>
<sequence>MQDGVIPETARDMFEGAYPHEPARFAHQFADHPLLTLDALAKLAARMRPDTLEHNAAIDVPLGTPTGALQPNGLTTLQTIERIDSCGSWVLLREIEQDPVYAALMREVLGEVRPIVEKRTGPMHKLRAFVFISSPQAVTQPHFDPEYNILFQIKGAKTMTLFPTADTEIVGQRFFESYFTGGQRYLPWRDEHAARGMPIRIVPGESIFVPIFAPHHVKVHEDVSVSLSLTWCSDWCFEHIDAHKFNRRLRRIGLRPAAPRLYPGGNRLKSIGQRVLERLQRPAVR</sequence>
<dbReference type="SUPFAM" id="SSF51197">
    <property type="entry name" value="Clavaminate synthase-like"/>
    <property type="match status" value="1"/>
</dbReference>
<evidence type="ECO:0000259" key="1">
    <source>
        <dbReference type="PROSITE" id="PS51184"/>
    </source>
</evidence>
<name>A0A1E1F1S0_9SPHN</name>
<dbReference type="Proteomes" id="UP000218272">
    <property type="component" value="Chromosome SCLO_1"/>
</dbReference>
<dbReference type="InterPro" id="IPR003347">
    <property type="entry name" value="JmjC_dom"/>
</dbReference>
<proteinExistence type="predicted"/>
<dbReference type="KEGG" id="sclo:SCLO_1013710"/>
<gene>
    <name evidence="2" type="ORF">SCLO_1013710</name>
</gene>
<dbReference type="InterPro" id="IPR041667">
    <property type="entry name" value="Cupin_8"/>
</dbReference>
<protein>
    <recommendedName>
        <fullName evidence="1">JmjC domain-containing protein</fullName>
    </recommendedName>
</protein>
<dbReference type="EMBL" id="AP017655">
    <property type="protein sequence ID" value="BAV64411.1"/>
    <property type="molecule type" value="Genomic_DNA"/>
</dbReference>